<dbReference type="OrthoDB" id="1147023at2"/>
<evidence type="ECO:0000259" key="1">
    <source>
        <dbReference type="Pfam" id="PF14322"/>
    </source>
</evidence>
<dbReference type="Proteomes" id="UP000184071">
    <property type="component" value="Unassembled WGS sequence"/>
</dbReference>
<dbReference type="Gene3D" id="1.25.40.390">
    <property type="match status" value="1"/>
</dbReference>
<dbReference type="SUPFAM" id="SSF48452">
    <property type="entry name" value="TPR-like"/>
    <property type="match status" value="1"/>
</dbReference>
<organism evidence="2 3">
    <name type="scientific">Flavobacterium defluvii</name>
    <dbReference type="NCBI Taxonomy" id="370979"/>
    <lineage>
        <taxon>Bacteria</taxon>
        <taxon>Pseudomonadati</taxon>
        <taxon>Bacteroidota</taxon>
        <taxon>Flavobacteriia</taxon>
        <taxon>Flavobacteriales</taxon>
        <taxon>Flavobacteriaceae</taxon>
        <taxon>Flavobacterium</taxon>
    </lineage>
</organism>
<dbReference type="InterPro" id="IPR033985">
    <property type="entry name" value="SusD-like_N"/>
</dbReference>
<name>A0A1M5TIJ5_9FLAO</name>
<sequence>MKNLKIALSLLILISITSCDDFLSEKPDNRTEIDTPEKISELLVEAYPQMSYFDIAETMSDNVFDSGMVQTLIKNEQNYNWEIQTETTDIDTQAYYWDACYRAIAHANKALEAIEDLGSPASLNPQKGEALMARAYSHFMLVSFWSKRYNPATAATDLGIPYVTKPETELVTKYKRNSVREVFDFIEKDIEDGLKLVTNNYKQPKFHFNVNASKAFASRFYLVKGDWDRVLELSSDLGSKPVGKLRDFPSYDLLSAVDQRLAYADSDAETNLLIVSANSIVSRSYYSNRFYLSGARYPEIFGTATSPYLKPWYYNFYSSNSSITVFMPKFYEYFKYSNVTAGIGDPYVAEVLLSNDEFFLNRIEAHVMKGDIALANDELDYFLSTRTVGYVASDKLTEAKIVAKYPVIADEYTPFYTMTPVQTSYIKAIAETRRRDFVHEGIRWFDVKRFNIVVNHETANKPTNVLVKDDNRRALQIPLHASNTGVELNPR</sequence>
<dbReference type="EMBL" id="FQWC01000008">
    <property type="protein sequence ID" value="SHH50625.1"/>
    <property type="molecule type" value="Genomic_DNA"/>
</dbReference>
<protein>
    <submittedName>
        <fullName evidence="2">SusD family protein</fullName>
    </submittedName>
</protein>
<dbReference type="STRING" id="370979.SAMN05443663_10868"/>
<dbReference type="PROSITE" id="PS51257">
    <property type="entry name" value="PROKAR_LIPOPROTEIN"/>
    <property type="match status" value="1"/>
</dbReference>
<keyword evidence="3" id="KW-1185">Reference proteome</keyword>
<proteinExistence type="predicted"/>
<accession>A0A1M5TIJ5</accession>
<dbReference type="AlphaFoldDB" id="A0A1M5TIJ5"/>
<feature type="domain" description="SusD-like N-terminal" evidence="1">
    <location>
        <begin position="21"/>
        <end position="222"/>
    </location>
</feature>
<dbReference type="Pfam" id="PF14322">
    <property type="entry name" value="SusD-like_3"/>
    <property type="match status" value="1"/>
</dbReference>
<gene>
    <name evidence="2" type="ORF">SAMN05443663_10868</name>
</gene>
<dbReference type="RefSeq" id="WP_073417293.1">
    <property type="nucleotide sequence ID" value="NZ_FQWC01000008.1"/>
</dbReference>
<evidence type="ECO:0000313" key="3">
    <source>
        <dbReference type="Proteomes" id="UP000184071"/>
    </source>
</evidence>
<reference evidence="3" key="1">
    <citation type="submission" date="2016-11" db="EMBL/GenBank/DDBJ databases">
        <authorList>
            <person name="Varghese N."/>
            <person name="Submissions S."/>
        </authorList>
    </citation>
    <scope>NUCLEOTIDE SEQUENCE [LARGE SCALE GENOMIC DNA]</scope>
    <source>
        <strain evidence="3">DSM 17963</strain>
    </source>
</reference>
<dbReference type="GO" id="GO:0009279">
    <property type="term" value="C:cell outer membrane"/>
    <property type="evidence" value="ECO:0007669"/>
    <property type="project" value="UniProtKB-SubCell"/>
</dbReference>
<evidence type="ECO:0000313" key="2">
    <source>
        <dbReference type="EMBL" id="SHH50625.1"/>
    </source>
</evidence>
<dbReference type="InterPro" id="IPR011990">
    <property type="entry name" value="TPR-like_helical_dom_sf"/>
</dbReference>